<dbReference type="SUPFAM" id="SSF144232">
    <property type="entry name" value="HIT/MYND zinc finger-like"/>
    <property type="match status" value="1"/>
</dbReference>
<evidence type="ECO:0000313" key="7">
    <source>
        <dbReference type="Proteomes" id="UP000247810"/>
    </source>
</evidence>
<evidence type="ECO:0000256" key="4">
    <source>
        <dbReference type="PROSITE-ProRule" id="PRU00134"/>
    </source>
</evidence>
<proteinExistence type="predicted"/>
<accession>A0A319CWV3</accession>
<protein>
    <recommendedName>
        <fullName evidence="5">MYND-type domain-containing protein</fullName>
    </recommendedName>
</protein>
<keyword evidence="1" id="KW-0479">Metal-binding</keyword>
<organism evidence="6 7">
    <name type="scientific">Aspergillus ellipticus CBS 707.79</name>
    <dbReference type="NCBI Taxonomy" id="1448320"/>
    <lineage>
        <taxon>Eukaryota</taxon>
        <taxon>Fungi</taxon>
        <taxon>Dikarya</taxon>
        <taxon>Ascomycota</taxon>
        <taxon>Pezizomycotina</taxon>
        <taxon>Eurotiomycetes</taxon>
        <taxon>Eurotiomycetidae</taxon>
        <taxon>Eurotiales</taxon>
        <taxon>Aspergillaceae</taxon>
        <taxon>Aspergillus</taxon>
        <taxon>Aspergillus subgen. Circumdati</taxon>
    </lineage>
</organism>
<dbReference type="GO" id="GO:0008270">
    <property type="term" value="F:zinc ion binding"/>
    <property type="evidence" value="ECO:0007669"/>
    <property type="project" value="UniProtKB-KW"/>
</dbReference>
<keyword evidence="2 4" id="KW-0863">Zinc-finger</keyword>
<dbReference type="EMBL" id="KZ826035">
    <property type="protein sequence ID" value="PYH89320.1"/>
    <property type="molecule type" value="Genomic_DNA"/>
</dbReference>
<dbReference type="STRING" id="1448320.A0A319CWV3"/>
<dbReference type="Proteomes" id="UP000247810">
    <property type="component" value="Unassembled WGS sequence"/>
</dbReference>
<evidence type="ECO:0000259" key="5">
    <source>
        <dbReference type="PROSITE" id="PS50865"/>
    </source>
</evidence>
<dbReference type="Pfam" id="PF01753">
    <property type="entry name" value="zf-MYND"/>
    <property type="match status" value="1"/>
</dbReference>
<name>A0A319CWV3_9EURO</name>
<keyword evidence="3" id="KW-0862">Zinc</keyword>
<dbReference type="PROSITE" id="PS50865">
    <property type="entry name" value="ZF_MYND_2"/>
    <property type="match status" value="1"/>
</dbReference>
<dbReference type="InterPro" id="IPR002893">
    <property type="entry name" value="Znf_MYND"/>
</dbReference>
<evidence type="ECO:0000256" key="3">
    <source>
        <dbReference type="ARBA" id="ARBA00022833"/>
    </source>
</evidence>
<dbReference type="VEuPathDB" id="FungiDB:BO71DRAFT_453502"/>
<evidence type="ECO:0000256" key="1">
    <source>
        <dbReference type="ARBA" id="ARBA00022723"/>
    </source>
</evidence>
<keyword evidence="7" id="KW-1185">Reference proteome</keyword>
<evidence type="ECO:0000256" key="2">
    <source>
        <dbReference type="ARBA" id="ARBA00022771"/>
    </source>
</evidence>
<dbReference type="PROSITE" id="PS01360">
    <property type="entry name" value="ZF_MYND_1"/>
    <property type="match status" value="1"/>
</dbReference>
<sequence length="314" mass="35540">MPSPTLPSGCGICGKKDDLLRCAGCKVVPYCGRDHQAAHRPAHKSVCSAIRRSRVRMEQEEAPLHNCPGDFMMPAGDAFVHSVGFFWDLPDTRDYMRARLALVQAFDHLMDILRLGRSDSMGVRDLLPPLILRLNRDQECYDFVKWWDAIWEGSHYDWGNGDLPYLDIKSADMFESVDGFGDNSPELDHIVCLILLKIKLLLDLNRLDQSTAALGSRVPREILDEIQSSVPQSPIVAAHRDIVNGDTRHVEVEKLTAQVETLFRKIDKKNRYFWAALMHPMEHLNISPDDYQEGSKAWVETPGAIDFIKAKMGV</sequence>
<evidence type="ECO:0000313" key="6">
    <source>
        <dbReference type="EMBL" id="PYH89320.1"/>
    </source>
</evidence>
<feature type="domain" description="MYND-type" evidence="5">
    <location>
        <begin position="10"/>
        <end position="47"/>
    </location>
</feature>
<dbReference type="Gene3D" id="6.10.140.2220">
    <property type="match status" value="1"/>
</dbReference>
<dbReference type="OrthoDB" id="5952526at2759"/>
<dbReference type="AlphaFoldDB" id="A0A319CWV3"/>
<reference evidence="6 7" key="1">
    <citation type="submission" date="2018-02" db="EMBL/GenBank/DDBJ databases">
        <title>The genomes of Aspergillus section Nigri reveals drivers in fungal speciation.</title>
        <authorList>
            <consortium name="DOE Joint Genome Institute"/>
            <person name="Vesth T.C."/>
            <person name="Nybo J."/>
            <person name="Theobald S."/>
            <person name="Brandl J."/>
            <person name="Frisvad J.C."/>
            <person name="Nielsen K.F."/>
            <person name="Lyhne E.K."/>
            <person name="Kogle M.E."/>
            <person name="Kuo A."/>
            <person name="Riley R."/>
            <person name="Clum A."/>
            <person name="Nolan M."/>
            <person name="Lipzen A."/>
            <person name="Salamov A."/>
            <person name="Henrissat B."/>
            <person name="Wiebenga A."/>
            <person name="De vries R.P."/>
            <person name="Grigoriev I.V."/>
            <person name="Mortensen U.H."/>
            <person name="Andersen M.R."/>
            <person name="Baker S.E."/>
        </authorList>
    </citation>
    <scope>NUCLEOTIDE SEQUENCE [LARGE SCALE GENOMIC DNA]</scope>
    <source>
        <strain evidence="6 7">CBS 707.79</strain>
    </source>
</reference>
<gene>
    <name evidence="6" type="ORF">BO71DRAFT_453502</name>
</gene>